<dbReference type="KEGG" id="sbf:JCM31447_10030"/>
<protein>
    <submittedName>
        <fullName evidence="1">Uncharacterized protein</fullName>
    </submittedName>
</protein>
<accession>A0A4P2VUL4</accession>
<dbReference type="EMBL" id="AP019368">
    <property type="protein sequence ID" value="BBH52562.1"/>
    <property type="molecule type" value="Genomic_DNA"/>
</dbReference>
<sequence length="104" mass="11916">MNEQTNNLISEDGRLTDETVHLLSQNSDMIECKCPEKLLHILAVVRDFKSYTVNCIDLYPNDAKVHLWLKSSADNLDKLLSATLLQLARMEGFIDENNHIKSRD</sequence>
<dbReference type="AlphaFoldDB" id="A0A4P2VUL4"/>
<proteinExistence type="predicted"/>
<dbReference type="OrthoDB" id="1524567at2"/>
<evidence type="ECO:0000313" key="2">
    <source>
        <dbReference type="Proteomes" id="UP000291236"/>
    </source>
</evidence>
<keyword evidence="2" id="KW-1185">Reference proteome</keyword>
<gene>
    <name evidence="1" type="ORF">JCM31447_10030</name>
</gene>
<reference evidence="1 2" key="1">
    <citation type="submission" date="2018-12" db="EMBL/GenBank/DDBJ databases">
        <title>Rubrispira sanarue gen. nov., sp., nov., a member of the order Silvanigrellales, isolated from a brackish lake in Hamamatsu Japan.</title>
        <authorList>
            <person name="Maejima Y."/>
            <person name="Iino T."/>
            <person name="Muraguchi Y."/>
            <person name="Fukuda K."/>
            <person name="Nojiri H."/>
            <person name="Ohkuma M."/>
            <person name="Moriuchi R."/>
            <person name="Dohra H."/>
            <person name="Kimbara K."/>
            <person name="Shintani M."/>
        </authorList>
    </citation>
    <scope>NUCLEOTIDE SEQUENCE [LARGE SCALE GENOMIC DNA]</scope>
    <source>
        <strain evidence="1 2">RF1110005</strain>
    </source>
</reference>
<organism evidence="1 2">
    <name type="scientific">Fluviispira sanaruensis</name>
    <dbReference type="NCBI Taxonomy" id="2493639"/>
    <lineage>
        <taxon>Bacteria</taxon>
        <taxon>Pseudomonadati</taxon>
        <taxon>Bdellovibrionota</taxon>
        <taxon>Oligoflexia</taxon>
        <taxon>Silvanigrellales</taxon>
        <taxon>Silvanigrellaceae</taxon>
        <taxon>Fluviispira</taxon>
    </lineage>
</organism>
<evidence type="ECO:0000313" key="1">
    <source>
        <dbReference type="EMBL" id="BBH52562.1"/>
    </source>
</evidence>
<name>A0A4P2VUL4_FLUSA</name>
<dbReference type="RefSeq" id="WP_130607172.1">
    <property type="nucleotide sequence ID" value="NZ_AP019368.1"/>
</dbReference>
<dbReference type="Proteomes" id="UP000291236">
    <property type="component" value="Chromosome"/>
</dbReference>